<gene>
    <name evidence="6" type="ordered locus">RHE_PC00170</name>
</gene>
<evidence type="ECO:0000256" key="2">
    <source>
        <dbReference type="ARBA" id="ARBA00023125"/>
    </source>
</evidence>
<dbReference type="SUPFAM" id="SSF55781">
    <property type="entry name" value="GAF domain-like"/>
    <property type="match status" value="1"/>
</dbReference>
<dbReference type="SUPFAM" id="SSF46785">
    <property type="entry name" value="Winged helix' DNA-binding domain"/>
    <property type="match status" value="1"/>
</dbReference>
<dbReference type="Pfam" id="PF01614">
    <property type="entry name" value="IclR_C"/>
    <property type="match status" value="1"/>
</dbReference>
<dbReference type="InterPro" id="IPR036388">
    <property type="entry name" value="WH-like_DNA-bd_sf"/>
</dbReference>
<sequence length="294" mass="32786">MKKIFAGREQQDRLTDAAEGLKSLAEQKLGSTAMDAIQVEAIGKRARGLDRAFEILDFLRQKRQALKPNEIAAQIGAPRSSVYELVNLLLSNGILEFTGGEGRVYLGRKLYFLGAAYENHFDFTRECEAALEQLADETRETAQFCMLDGNKYTVVRMREGARPFRISTDIGQSVPIPWTASGRLLVAHLSDQEILNFIPSQDFRLPNGEWLDPQSFIIEVRQAEREGLFTFNSIVDSFTHCFAVPVRGEEGHAAATLCLVTPRDDGIANRVRYLDCLKKAAAGLEHAPARPKRG</sequence>
<dbReference type="PROSITE" id="PS51078">
    <property type="entry name" value="ICLR_ED"/>
    <property type="match status" value="1"/>
</dbReference>
<evidence type="ECO:0000259" key="4">
    <source>
        <dbReference type="PROSITE" id="PS51077"/>
    </source>
</evidence>
<dbReference type="PANTHER" id="PTHR30136:SF35">
    <property type="entry name" value="HTH-TYPE TRANSCRIPTIONAL REGULATOR RV1719"/>
    <property type="match status" value="1"/>
</dbReference>
<accession>Q2K1L6</accession>
<proteinExistence type="predicted"/>
<dbReference type="EMBL" id="CP000136">
    <property type="protein sequence ID" value="ABC93376.1"/>
    <property type="molecule type" value="Genomic_DNA"/>
</dbReference>
<feature type="domain" description="IclR-ED" evidence="5">
    <location>
        <begin position="109"/>
        <end position="290"/>
    </location>
</feature>
<dbReference type="eggNOG" id="COG1414">
    <property type="taxonomic scope" value="Bacteria"/>
</dbReference>
<dbReference type="InterPro" id="IPR014757">
    <property type="entry name" value="Tscrpt_reg_IclR_C"/>
</dbReference>
<geneLocation type="plasmid" evidence="6 7">
    <name>p42c</name>
</geneLocation>
<feature type="domain" description="HTH iclR-type" evidence="4">
    <location>
        <begin position="46"/>
        <end position="108"/>
    </location>
</feature>
<dbReference type="InterPro" id="IPR036390">
    <property type="entry name" value="WH_DNA-bd_sf"/>
</dbReference>
<reference evidence="6 7" key="1">
    <citation type="journal article" date="2006" name="Proc. Natl. Acad. Sci. U.S.A.">
        <title>The partitioned Rhizobium etli genome: genetic and metabolic redundancy in seven interacting replicons.</title>
        <authorList>
            <person name="Gonzalez V."/>
            <person name="Santamaria R.I."/>
            <person name="Bustos P."/>
            <person name="Hernandez-Gonzalez I."/>
            <person name="Medrano-Soto A."/>
            <person name="Moreno-Hagelsieb G."/>
            <person name="Janga S.C."/>
            <person name="Ramirez M.A."/>
            <person name="Jimenez-Jacinto V."/>
            <person name="Collado-Vides J."/>
            <person name="Davila G."/>
        </authorList>
    </citation>
    <scope>NUCLEOTIDE SEQUENCE [LARGE SCALE GENOMIC DNA]</scope>
    <source>
        <strain evidence="7">ATCC 51251 / DSM 11541 / JCM 21823 / NBRC 15573 / CFN 42</strain>
    </source>
</reference>
<dbReference type="Proteomes" id="UP000001936">
    <property type="component" value="Plasmid p42c"/>
</dbReference>
<name>Q2K1L6_RHIEC</name>
<evidence type="ECO:0000313" key="7">
    <source>
        <dbReference type="Proteomes" id="UP000001936"/>
    </source>
</evidence>
<protein>
    <submittedName>
        <fullName evidence="6">Probable transcriptional regulator protein, IclR family</fullName>
    </submittedName>
</protein>
<evidence type="ECO:0000313" key="6">
    <source>
        <dbReference type="EMBL" id="ABC93376.1"/>
    </source>
</evidence>
<dbReference type="KEGG" id="ret:RHE_PC00170"/>
<dbReference type="SMART" id="SM00346">
    <property type="entry name" value="HTH_ICLR"/>
    <property type="match status" value="1"/>
</dbReference>
<organism evidence="6 7">
    <name type="scientific">Rhizobium etli (strain ATCC 51251 / DSM 11541 / JCM 21823 / NBRC 15573 / CFN 42)</name>
    <dbReference type="NCBI Taxonomy" id="347834"/>
    <lineage>
        <taxon>Bacteria</taxon>
        <taxon>Pseudomonadati</taxon>
        <taxon>Pseudomonadota</taxon>
        <taxon>Alphaproteobacteria</taxon>
        <taxon>Hyphomicrobiales</taxon>
        <taxon>Rhizobiaceae</taxon>
        <taxon>Rhizobium/Agrobacterium group</taxon>
        <taxon>Rhizobium</taxon>
    </lineage>
</organism>
<dbReference type="GO" id="GO:0003677">
    <property type="term" value="F:DNA binding"/>
    <property type="evidence" value="ECO:0007669"/>
    <property type="project" value="UniProtKB-KW"/>
</dbReference>
<dbReference type="AlphaFoldDB" id="Q2K1L6"/>
<keyword evidence="3" id="KW-0804">Transcription</keyword>
<evidence type="ECO:0000256" key="3">
    <source>
        <dbReference type="ARBA" id="ARBA00023163"/>
    </source>
</evidence>
<dbReference type="InterPro" id="IPR050707">
    <property type="entry name" value="HTH_MetabolicPath_Reg"/>
</dbReference>
<dbReference type="Gene3D" id="1.10.10.10">
    <property type="entry name" value="Winged helix-like DNA-binding domain superfamily/Winged helix DNA-binding domain"/>
    <property type="match status" value="1"/>
</dbReference>
<keyword evidence="2" id="KW-0238">DNA-binding</keyword>
<dbReference type="PANTHER" id="PTHR30136">
    <property type="entry name" value="HELIX-TURN-HELIX TRANSCRIPTIONAL REGULATOR, ICLR FAMILY"/>
    <property type="match status" value="1"/>
</dbReference>
<dbReference type="InterPro" id="IPR005471">
    <property type="entry name" value="Tscrpt_reg_IclR_N"/>
</dbReference>
<evidence type="ECO:0000259" key="5">
    <source>
        <dbReference type="PROSITE" id="PS51078"/>
    </source>
</evidence>
<dbReference type="Gene3D" id="3.30.450.40">
    <property type="match status" value="1"/>
</dbReference>
<dbReference type="InterPro" id="IPR029016">
    <property type="entry name" value="GAF-like_dom_sf"/>
</dbReference>
<dbReference type="HOGENOM" id="CLU_062618_4_3_5"/>
<keyword evidence="1" id="KW-0805">Transcription regulation</keyword>
<keyword evidence="7" id="KW-1185">Reference proteome</keyword>
<dbReference type="PROSITE" id="PS51077">
    <property type="entry name" value="HTH_ICLR"/>
    <property type="match status" value="1"/>
</dbReference>
<dbReference type="GO" id="GO:0045892">
    <property type="term" value="P:negative regulation of DNA-templated transcription"/>
    <property type="evidence" value="ECO:0007669"/>
    <property type="project" value="TreeGrafter"/>
</dbReference>
<dbReference type="Pfam" id="PF09339">
    <property type="entry name" value="HTH_IclR"/>
    <property type="match status" value="1"/>
</dbReference>
<keyword evidence="6" id="KW-0614">Plasmid</keyword>
<dbReference type="GO" id="GO:0003700">
    <property type="term" value="F:DNA-binding transcription factor activity"/>
    <property type="evidence" value="ECO:0007669"/>
    <property type="project" value="TreeGrafter"/>
</dbReference>
<evidence type="ECO:0000256" key="1">
    <source>
        <dbReference type="ARBA" id="ARBA00023015"/>
    </source>
</evidence>